<organism evidence="4 5">
    <name type="scientific">Andreesenia angusta</name>
    <dbReference type="NCBI Taxonomy" id="39480"/>
    <lineage>
        <taxon>Bacteria</taxon>
        <taxon>Bacillati</taxon>
        <taxon>Bacillota</taxon>
        <taxon>Tissierellia</taxon>
        <taxon>Tissierellales</taxon>
        <taxon>Gottschalkiaceae</taxon>
        <taxon>Andreesenia</taxon>
    </lineage>
</organism>
<dbReference type="SUPFAM" id="SSF52540">
    <property type="entry name" value="P-loop containing nucleoside triphosphate hydrolases"/>
    <property type="match status" value="1"/>
</dbReference>
<dbReference type="GO" id="GO:0002098">
    <property type="term" value="P:tRNA wobble uridine modification"/>
    <property type="evidence" value="ECO:0007669"/>
    <property type="project" value="TreeGrafter"/>
</dbReference>
<keyword evidence="1" id="KW-0547">Nucleotide-binding</keyword>
<keyword evidence="2" id="KW-0342">GTP-binding</keyword>
<gene>
    <name evidence="4" type="primary">era_1</name>
    <name evidence="4" type="ORF">EUAN_03780</name>
</gene>
<name>A0A1S1VAH4_9FIRM</name>
<protein>
    <submittedName>
        <fullName evidence="4">GTPase Era</fullName>
    </submittedName>
</protein>
<dbReference type="RefSeq" id="WP_071061056.1">
    <property type="nucleotide sequence ID" value="NZ_MKIE01000001.1"/>
</dbReference>
<dbReference type="PANTHER" id="PTHR42714">
    <property type="entry name" value="TRNA MODIFICATION GTPASE GTPBP3"/>
    <property type="match status" value="1"/>
</dbReference>
<dbReference type="Gene3D" id="3.40.50.300">
    <property type="entry name" value="P-loop containing nucleotide triphosphate hydrolases"/>
    <property type="match status" value="1"/>
</dbReference>
<dbReference type="Proteomes" id="UP000180254">
    <property type="component" value="Unassembled WGS sequence"/>
</dbReference>
<dbReference type="EMBL" id="MKIE01000001">
    <property type="protein sequence ID" value="OHW63514.1"/>
    <property type="molecule type" value="Genomic_DNA"/>
</dbReference>
<dbReference type="GO" id="GO:0005525">
    <property type="term" value="F:GTP binding"/>
    <property type="evidence" value="ECO:0007669"/>
    <property type="project" value="UniProtKB-KW"/>
</dbReference>
<dbReference type="InterPro" id="IPR005225">
    <property type="entry name" value="Small_GTP-bd"/>
</dbReference>
<comment type="caution">
    <text evidence="4">The sequence shown here is derived from an EMBL/GenBank/DDBJ whole genome shotgun (WGS) entry which is preliminary data.</text>
</comment>
<dbReference type="STRING" id="39480.EUAN_03780"/>
<dbReference type="PANTHER" id="PTHR42714:SF6">
    <property type="entry name" value="TRANSLATION INITIATION FACTOR IF-2"/>
    <property type="match status" value="1"/>
</dbReference>
<dbReference type="OrthoDB" id="9811338at2"/>
<keyword evidence="5" id="KW-1185">Reference proteome</keyword>
<evidence type="ECO:0000313" key="5">
    <source>
        <dbReference type="Proteomes" id="UP000180254"/>
    </source>
</evidence>
<dbReference type="GO" id="GO:0005737">
    <property type="term" value="C:cytoplasm"/>
    <property type="evidence" value="ECO:0007669"/>
    <property type="project" value="TreeGrafter"/>
</dbReference>
<dbReference type="NCBIfam" id="TIGR00231">
    <property type="entry name" value="small_GTP"/>
    <property type="match status" value="1"/>
</dbReference>
<evidence type="ECO:0000313" key="4">
    <source>
        <dbReference type="EMBL" id="OHW63514.1"/>
    </source>
</evidence>
<feature type="domain" description="G" evidence="3">
    <location>
        <begin position="12"/>
        <end position="126"/>
    </location>
</feature>
<evidence type="ECO:0000259" key="3">
    <source>
        <dbReference type="Pfam" id="PF01926"/>
    </source>
</evidence>
<proteinExistence type="predicted"/>
<accession>A0A1S1VAH4</accession>
<sequence length="393" mass="43581">MNRETVGNRLSVGIYGKRSSGKSRLMNNIIGQDISVVSKVKGTTTDPVSKSFELGNLGTVVLTDTAGIDDSGVVGVQRVQKTLGTLAYMDLAIYVMDSEDIDEKQYLELTEKLESYSIPHILVFNKADKVNPDTLETYKKRYQEAAFMSAKNMDDIDMLKLLMEKELSKAVKAENMLEGLANSGDRICLLSSREALETGDRDSLYIQILKEALAGGVALSFSGISTFEKEIEDSELLVIEDSEIEKVDIDVLGKRAIAVSAINSKGNGSLRYFLDSIDKLEGIDHESKFLFCSSEEDLDREKVKLLYGKIERYTGVSLDWNLSAGDKSSSDIQGHDFIVEFDHGSDMRSSLRKLKQAEELKIPMASAELLSLFMDGKLEKLIGKNKKTFLETV</sequence>
<dbReference type="AlphaFoldDB" id="A0A1S1VAH4"/>
<dbReference type="InterPro" id="IPR027417">
    <property type="entry name" value="P-loop_NTPase"/>
</dbReference>
<dbReference type="Pfam" id="PF01926">
    <property type="entry name" value="MMR_HSR1"/>
    <property type="match status" value="1"/>
</dbReference>
<dbReference type="CDD" id="cd00880">
    <property type="entry name" value="Era_like"/>
    <property type="match status" value="1"/>
</dbReference>
<evidence type="ECO:0000256" key="2">
    <source>
        <dbReference type="ARBA" id="ARBA00023134"/>
    </source>
</evidence>
<evidence type="ECO:0000256" key="1">
    <source>
        <dbReference type="ARBA" id="ARBA00022741"/>
    </source>
</evidence>
<dbReference type="GO" id="GO:0030488">
    <property type="term" value="P:tRNA methylation"/>
    <property type="evidence" value="ECO:0007669"/>
    <property type="project" value="TreeGrafter"/>
</dbReference>
<dbReference type="InterPro" id="IPR006073">
    <property type="entry name" value="GTP-bd"/>
</dbReference>
<reference evidence="4 5" key="1">
    <citation type="submission" date="2016-09" db="EMBL/GenBank/DDBJ databases">
        <title>Genome sequence of Eubacterium angustum.</title>
        <authorList>
            <person name="Poehlein A."/>
            <person name="Daniel R."/>
        </authorList>
    </citation>
    <scope>NUCLEOTIDE SEQUENCE [LARGE SCALE GENOMIC DNA]</scope>
    <source>
        <strain evidence="4 5">DSM 1989</strain>
    </source>
</reference>